<dbReference type="CDD" id="cd00130">
    <property type="entry name" value="PAS"/>
    <property type="match status" value="2"/>
</dbReference>
<evidence type="ECO:0000256" key="4">
    <source>
        <dbReference type="PROSITE-ProRule" id="PRU00169"/>
    </source>
</evidence>
<dbReference type="SUPFAM" id="SSF55785">
    <property type="entry name" value="PYP-like sensor domain (PAS domain)"/>
    <property type="match status" value="2"/>
</dbReference>
<dbReference type="NCBIfam" id="TIGR00229">
    <property type="entry name" value="sensory_box"/>
    <property type="match status" value="2"/>
</dbReference>
<dbReference type="PROSITE" id="PS50113">
    <property type="entry name" value="PAC"/>
    <property type="match status" value="2"/>
</dbReference>
<dbReference type="InterPro" id="IPR003594">
    <property type="entry name" value="HATPase_dom"/>
</dbReference>
<feature type="domain" description="PAS" evidence="7">
    <location>
        <begin position="141"/>
        <end position="214"/>
    </location>
</feature>
<dbReference type="CDD" id="cd00082">
    <property type="entry name" value="HisKA"/>
    <property type="match status" value="1"/>
</dbReference>
<sequence>MMPKTKNERNLLESERAFRLLVQGVTDYAIYLLDPNGIVSNWNAGAETIKGYGADEIVGQHFSVFYPPEDREAGLPATALEAARRNKRFEAEGWRMRKDGTRFFASVVIDAIYENDVLVGFAKITRDITERMQARSALSESENLFRLLVSNVTDYALYMLDPEGHVTSWNLGGQRIKGYLPDEIIGQHFSRFYTPGDRDAGKPARALSIAREKGRYEEEGLRVRKDGTFFWASVVIDPVRNDAGELIGFAKITRDITERRQAAQQLERMQKQLAEAQKMDALGQLTGGVAHDFNNLLMAITGNVRLIKRHAIVPRVIEAAGAIEASVRRGAALTRQLLTFARRQQVAPTLLNLEETVQAVREVLATVLGSAIKLEISVPAGVWPIFADPTELETALINLSINSRDAMPDGGTLTITAANYRVRDGEDKGEYVQIKVADTGAGIPEDVIAKVFDPFFTTKPVGKGTGLGLSQVHGFANQAGGRVEIQSELGAGTEITIRLPRGEGHAGAHEAEVLAKGAGNVLLVEDNPDVATASAVFLEELGYRVKCVPDAESALREIEHDGIDLVFSDVVMPGKMDGLGLARHLRQNYPNIPVVLATGYSEAARKLGSEFLLLRKPYELHELSSALQTALHQRSKGALLN</sequence>
<dbReference type="EC" id="2.7.13.3" evidence="2"/>
<reference evidence="10" key="1">
    <citation type="journal article" date="2020" name="Mol. Plant Microbe">
        <title>Rhizobial microsymbionts of the narrowly endemic Oxytropis species growing in Kamchatka are characterized by significant genetic diversity and possess a set of genes that are associated with T3SS and T6SS secretion systems and can affect the development of symbiosis.</title>
        <authorList>
            <person name="Safronova V."/>
            <person name="Guro P."/>
            <person name="Sazanova A."/>
            <person name="Kuznetsova I."/>
            <person name="Belimov A."/>
            <person name="Yakubov V."/>
            <person name="Chirak E."/>
            <person name="Afonin A."/>
            <person name="Gogolev Y."/>
            <person name="Andronov E."/>
            <person name="Tikhonovich I."/>
        </authorList>
    </citation>
    <scope>NUCLEOTIDE SEQUENCE [LARGE SCALE GENOMIC DNA]</scope>
    <source>
        <strain evidence="10">581</strain>
    </source>
</reference>
<evidence type="ECO:0000256" key="1">
    <source>
        <dbReference type="ARBA" id="ARBA00000085"/>
    </source>
</evidence>
<dbReference type="SMART" id="SM00086">
    <property type="entry name" value="PAC"/>
    <property type="match status" value="2"/>
</dbReference>
<evidence type="ECO:0000259" key="5">
    <source>
        <dbReference type="PROSITE" id="PS50109"/>
    </source>
</evidence>
<dbReference type="EMBL" id="CP050292">
    <property type="protein sequence ID" value="QND72708.1"/>
    <property type="molecule type" value="Genomic_DNA"/>
</dbReference>
<evidence type="ECO:0000313" key="9">
    <source>
        <dbReference type="EMBL" id="QND72708.1"/>
    </source>
</evidence>
<evidence type="ECO:0000259" key="7">
    <source>
        <dbReference type="PROSITE" id="PS50112"/>
    </source>
</evidence>
<dbReference type="GO" id="GO:0000155">
    <property type="term" value="F:phosphorelay sensor kinase activity"/>
    <property type="evidence" value="ECO:0007669"/>
    <property type="project" value="InterPro"/>
</dbReference>
<dbReference type="InterPro" id="IPR004358">
    <property type="entry name" value="Sig_transdc_His_kin-like_C"/>
</dbReference>
<dbReference type="InterPro" id="IPR001789">
    <property type="entry name" value="Sig_transdc_resp-reg_receiver"/>
</dbReference>
<feature type="domain" description="Histidine kinase" evidence="5">
    <location>
        <begin position="288"/>
        <end position="503"/>
    </location>
</feature>
<keyword evidence="3 4" id="KW-0597">Phosphoprotein</keyword>
<dbReference type="InterPro" id="IPR035965">
    <property type="entry name" value="PAS-like_dom_sf"/>
</dbReference>
<dbReference type="Pfam" id="PF13426">
    <property type="entry name" value="PAS_9"/>
    <property type="match status" value="2"/>
</dbReference>
<comment type="catalytic activity">
    <reaction evidence="1">
        <text>ATP + protein L-histidine = ADP + protein N-phospho-L-histidine.</text>
        <dbReference type="EC" id="2.7.13.3"/>
    </reaction>
</comment>
<dbReference type="PROSITE" id="PS50109">
    <property type="entry name" value="HIS_KIN"/>
    <property type="match status" value="1"/>
</dbReference>
<dbReference type="Gene3D" id="3.30.450.20">
    <property type="entry name" value="PAS domain"/>
    <property type="match status" value="2"/>
</dbReference>
<evidence type="ECO:0000259" key="8">
    <source>
        <dbReference type="PROSITE" id="PS50113"/>
    </source>
</evidence>
<protein>
    <recommendedName>
        <fullName evidence="2">histidine kinase</fullName>
        <ecNumber evidence="2">2.7.13.3</ecNumber>
    </recommendedName>
</protein>
<dbReference type="Pfam" id="PF00072">
    <property type="entry name" value="Response_reg"/>
    <property type="match status" value="1"/>
</dbReference>
<accession>A0A7G6U126</accession>
<evidence type="ECO:0000259" key="6">
    <source>
        <dbReference type="PROSITE" id="PS50110"/>
    </source>
</evidence>
<dbReference type="SMART" id="SM00448">
    <property type="entry name" value="REC"/>
    <property type="match status" value="1"/>
</dbReference>
<dbReference type="SMART" id="SM00388">
    <property type="entry name" value="HisKA"/>
    <property type="match status" value="1"/>
</dbReference>
<dbReference type="InterPro" id="IPR036097">
    <property type="entry name" value="HisK_dim/P_sf"/>
</dbReference>
<proteinExistence type="predicted"/>
<dbReference type="InterPro" id="IPR001610">
    <property type="entry name" value="PAC"/>
</dbReference>
<dbReference type="Proteomes" id="UP000515291">
    <property type="component" value="Chromosome"/>
</dbReference>
<dbReference type="InterPro" id="IPR036890">
    <property type="entry name" value="HATPase_C_sf"/>
</dbReference>
<feature type="domain" description="PAC" evidence="8">
    <location>
        <begin position="216"/>
        <end position="268"/>
    </location>
</feature>
<feature type="domain" description="Response regulatory" evidence="6">
    <location>
        <begin position="520"/>
        <end position="631"/>
    </location>
</feature>
<feature type="domain" description="PAC" evidence="8">
    <location>
        <begin position="89"/>
        <end position="140"/>
    </location>
</feature>
<dbReference type="InterPro" id="IPR011006">
    <property type="entry name" value="CheY-like_superfamily"/>
</dbReference>
<evidence type="ECO:0000256" key="2">
    <source>
        <dbReference type="ARBA" id="ARBA00012438"/>
    </source>
</evidence>
<dbReference type="InterPro" id="IPR005467">
    <property type="entry name" value="His_kinase_dom"/>
</dbReference>
<dbReference type="InterPro" id="IPR000700">
    <property type="entry name" value="PAS-assoc_C"/>
</dbReference>
<dbReference type="PANTHER" id="PTHR43065:SF49">
    <property type="entry name" value="HISTIDINE KINASE"/>
    <property type="match status" value="1"/>
</dbReference>
<dbReference type="Gene3D" id="3.40.50.2300">
    <property type="match status" value="1"/>
</dbReference>
<dbReference type="PRINTS" id="PR00344">
    <property type="entry name" value="BCTRLSENSOR"/>
</dbReference>
<dbReference type="SMART" id="SM00387">
    <property type="entry name" value="HATPase_c"/>
    <property type="match status" value="1"/>
</dbReference>
<dbReference type="SUPFAM" id="SSF52172">
    <property type="entry name" value="CheY-like"/>
    <property type="match status" value="1"/>
</dbReference>
<dbReference type="Gene3D" id="1.10.287.130">
    <property type="match status" value="1"/>
</dbReference>
<dbReference type="Pfam" id="PF02518">
    <property type="entry name" value="HATPase_c"/>
    <property type="match status" value="1"/>
</dbReference>
<evidence type="ECO:0000313" key="10">
    <source>
        <dbReference type="Proteomes" id="UP000515291"/>
    </source>
</evidence>
<dbReference type="SMART" id="SM00091">
    <property type="entry name" value="PAS"/>
    <property type="match status" value="2"/>
</dbReference>
<dbReference type="Gene3D" id="3.30.565.10">
    <property type="entry name" value="Histidine kinase-like ATPase, C-terminal domain"/>
    <property type="match status" value="1"/>
</dbReference>
<dbReference type="KEGG" id="trb:HB776_16795"/>
<dbReference type="PANTHER" id="PTHR43065">
    <property type="entry name" value="SENSOR HISTIDINE KINASE"/>
    <property type="match status" value="1"/>
</dbReference>
<dbReference type="SUPFAM" id="SSF55874">
    <property type="entry name" value="ATPase domain of HSP90 chaperone/DNA topoisomerase II/histidine kinase"/>
    <property type="match status" value="1"/>
</dbReference>
<dbReference type="PROSITE" id="PS50112">
    <property type="entry name" value="PAS"/>
    <property type="match status" value="2"/>
</dbReference>
<dbReference type="InterPro" id="IPR000014">
    <property type="entry name" value="PAS"/>
</dbReference>
<name>A0A7G6U126_9BRAD</name>
<dbReference type="PROSITE" id="PS50110">
    <property type="entry name" value="RESPONSE_REGULATORY"/>
    <property type="match status" value="1"/>
</dbReference>
<organism evidence="9 10">
    <name type="scientific">Tardiphaga robiniae</name>
    <dbReference type="NCBI Taxonomy" id="943830"/>
    <lineage>
        <taxon>Bacteria</taxon>
        <taxon>Pseudomonadati</taxon>
        <taxon>Pseudomonadota</taxon>
        <taxon>Alphaproteobacteria</taxon>
        <taxon>Hyphomicrobiales</taxon>
        <taxon>Nitrobacteraceae</taxon>
        <taxon>Tardiphaga</taxon>
    </lineage>
</organism>
<feature type="modified residue" description="4-aspartylphosphate" evidence="4">
    <location>
        <position position="569"/>
    </location>
</feature>
<dbReference type="AlphaFoldDB" id="A0A7G6U126"/>
<dbReference type="SUPFAM" id="SSF47384">
    <property type="entry name" value="Homodimeric domain of signal transducing histidine kinase"/>
    <property type="match status" value="1"/>
</dbReference>
<gene>
    <name evidence="9" type="ORF">HB776_16795</name>
</gene>
<evidence type="ECO:0000256" key="3">
    <source>
        <dbReference type="ARBA" id="ARBA00022553"/>
    </source>
</evidence>
<dbReference type="InterPro" id="IPR003661">
    <property type="entry name" value="HisK_dim/P_dom"/>
</dbReference>
<feature type="domain" description="PAS" evidence="7">
    <location>
        <begin position="14"/>
        <end position="87"/>
    </location>
</feature>